<dbReference type="AlphaFoldDB" id="A0A5N6Q8Q1"/>
<protein>
    <recommendedName>
        <fullName evidence="2">Replication protein A 70 kDa DNA-binding subunit B/D first OB fold domain-containing protein</fullName>
    </recommendedName>
</protein>
<proteinExistence type="predicted"/>
<evidence type="ECO:0000313" key="4">
    <source>
        <dbReference type="Proteomes" id="UP000326396"/>
    </source>
</evidence>
<feature type="domain" description="Replication protein A 70 kDa DNA-binding subunit B/D first OB fold" evidence="2">
    <location>
        <begin position="6"/>
        <end position="89"/>
    </location>
</feature>
<name>A0A5N6Q8Q1_9ASTR</name>
<dbReference type="PANTHER" id="PTHR47165">
    <property type="entry name" value="OS03G0429900 PROTEIN"/>
    <property type="match status" value="1"/>
</dbReference>
<reference evidence="3 4" key="1">
    <citation type="submission" date="2019-05" db="EMBL/GenBank/DDBJ databases">
        <title>Mikania micrantha, genome provides insights into the molecular mechanism of rapid growth.</title>
        <authorList>
            <person name="Liu B."/>
        </authorList>
    </citation>
    <scope>NUCLEOTIDE SEQUENCE [LARGE SCALE GENOMIC DNA]</scope>
    <source>
        <strain evidence="3">NLD-2019</strain>
        <tissue evidence="3">Leaf</tissue>
    </source>
</reference>
<dbReference type="InterPro" id="IPR003871">
    <property type="entry name" value="RFA1B/D_OB_1st"/>
</dbReference>
<organism evidence="3 4">
    <name type="scientific">Mikania micrantha</name>
    <name type="common">bitter vine</name>
    <dbReference type="NCBI Taxonomy" id="192012"/>
    <lineage>
        <taxon>Eukaryota</taxon>
        <taxon>Viridiplantae</taxon>
        <taxon>Streptophyta</taxon>
        <taxon>Embryophyta</taxon>
        <taxon>Tracheophyta</taxon>
        <taxon>Spermatophyta</taxon>
        <taxon>Magnoliopsida</taxon>
        <taxon>eudicotyledons</taxon>
        <taxon>Gunneridae</taxon>
        <taxon>Pentapetalae</taxon>
        <taxon>asterids</taxon>
        <taxon>campanulids</taxon>
        <taxon>Asterales</taxon>
        <taxon>Asteraceae</taxon>
        <taxon>Asteroideae</taxon>
        <taxon>Heliantheae alliance</taxon>
        <taxon>Eupatorieae</taxon>
        <taxon>Mikania</taxon>
    </lineage>
</organism>
<evidence type="ECO:0000256" key="1">
    <source>
        <dbReference type="SAM" id="MobiDB-lite"/>
    </source>
</evidence>
<evidence type="ECO:0000259" key="2">
    <source>
        <dbReference type="Pfam" id="PF02721"/>
    </source>
</evidence>
<dbReference type="PANTHER" id="PTHR47165:SF4">
    <property type="entry name" value="OS03G0429900 PROTEIN"/>
    <property type="match status" value="1"/>
</dbReference>
<accession>A0A5N6Q8Q1</accession>
<evidence type="ECO:0000313" key="3">
    <source>
        <dbReference type="EMBL" id="KAD7480258.1"/>
    </source>
</evidence>
<dbReference type="Proteomes" id="UP000326396">
    <property type="component" value="Linkage Group LG1"/>
</dbReference>
<dbReference type="InterPro" id="IPR012340">
    <property type="entry name" value="NA-bd_OB-fold"/>
</dbReference>
<feature type="region of interest" description="Disordered" evidence="1">
    <location>
        <begin position="384"/>
        <end position="428"/>
    </location>
</feature>
<dbReference type="Gene3D" id="2.40.50.140">
    <property type="entry name" value="Nucleic acid-binding proteins"/>
    <property type="match status" value="3"/>
</dbReference>
<sequence length="440" mass="50216">MQTIRLSELKSQQRPVPLQIRVLKRWILSGKKTKEICYVFVDKHGDAIEATADIDLKDDYEPDIEVHSCYKVTKYIVVDNKSYNPTLKHQASLKIGKKTYFEPFLDKDIPYHFFQFASYDDLDERMKPPKQLTYFIGVVEKNFETTTTTGKTLRKVDLRDENNKPVQLTLWPAKRHLIGGDVKRGDIIAISSAQATQFRDLKQLESTYATDVFINPTFDDIQQHISRLKGINIDILESITQDFVTIQDILNLPFTHGKIKEIQAYRTWFNVKCSECNQQVYKEIQDTVYYVCAHHENIQPKFMYCVNATIVDDSAMTDAMFFNEVMADMLATSCQDMVTLQGYDDPKKPPPQMLSKIGIPMTFNLTVRPDRSIVINKATEEHDKASLTPTNTAKKLNIAPPTPNPKLLSAKRGPSETPGTLHGTGSACNESNLLTMTMKR</sequence>
<dbReference type="EMBL" id="SZYD01000001">
    <property type="protein sequence ID" value="KAD7480258.1"/>
    <property type="molecule type" value="Genomic_DNA"/>
</dbReference>
<dbReference type="SUPFAM" id="SSF50249">
    <property type="entry name" value="Nucleic acid-binding proteins"/>
    <property type="match status" value="2"/>
</dbReference>
<gene>
    <name evidence="3" type="ORF">E3N88_03394</name>
</gene>
<keyword evidence="4" id="KW-1185">Reference proteome</keyword>
<dbReference type="Pfam" id="PF02721">
    <property type="entry name" value="DUF223"/>
    <property type="match status" value="1"/>
</dbReference>
<comment type="caution">
    <text evidence="3">The sequence shown here is derived from an EMBL/GenBank/DDBJ whole genome shotgun (WGS) entry which is preliminary data.</text>
</comment>